<dbReference type="Gene3D" id="1.25.40.10">
    <property type="entry name" value="Tetratricopeptide repeat domain"/>
    <property type="match status" value="1"/>
</dbReference>
<dbReference type="AlphaFoldDB" id="A0A495IMD8"/>
<feature type="domain" description="HTH luxR-type" evidence="4">
    <location>
        <begin position="880"/>
        <end position="945"/>
    </location>
</feature>
<dbReference type="InterPro" id="IPR041664">
    <property type="entry name" value="AAA_16"/>
</dbReference>
<dbReference type="SUPFAM" id="SSF52540">
    <property type="entry name" value="P-loop containing nucleoside triphosphate hydrolases"/>
    <property type="match status" value="1"/>
</dbReference>
<dbReference type="OrthoDB" id="3691954at2"/>
<keyword evidence="1" id="KW-0547">Nucleotide-binding</keyword>
<dbReference type="PRINTS" id="PR00038">
    <property type="entry name" value="HTHLUXR"/>
</dbReference>
<sequence>MAVREFGTPRQTTSSSAVQGLSNSDGFPTRGRAAETARITATIDALYSGTSQTLIIRGIPGVGKTRALQDAAHTARERGLNIIFCRPDPESFLMPLAPLLDAINEASRSGTRLALDPHTTDPASRYWIAQQVQETVEQLALDSGVAFIVDDLQWCDPGSLNILRTLSNRLSDMPILWLLAVRADQQSADVEATVDAHRASGDVLNLEPLDTRAVEAMVSDLLHATPDAAVLEAVERTGNVPLLVKEFVQGLEDEHLVTTQDGVATMETGAIPQSFGISTMSRLRRLPAATQNVIQAASVLGRRFTLSSLGQLTQMPQNELLAAAKDATDAGVFIDDGHHRAAFRHDIVRETVEQSIPPSLRDLLIREAASILLKEGDPLLSIATRVAASAKRGDRIASNILSDAADALTTADASQAAQFALRAIQLVDALPCHAALTARFLPLLWSGGLHSEARELLARLEGRLTPEQEGEFRLAVSRIQAETTIQEAMDAANAGLALPGIPSTLRARLLASKAMSLANQGLHDDMRATLRAARTEADVAGDAMTLAFIETGDSMAAFNENAFDDALTLITSAMKRVSNAGSLPPSRMLPEGLWPACLANSTGDTARADRITQDGIAETEALHDIVATSFWTMFRSRVLLDQGRLDEAKTLAEAALELADDLENGFISQSTIGLVLFRVALLQADRPALDRYRRFAVSMAASQPLRRIGKWLLALEAEQDGDWAAATALTQEAYDTLEQPVPSMTSPADFFDDVTFARMMLAAGRPDRLARIISEADRRAELNPTNDLCRGIVLHLHGLREDDAEAVAAAAEYYRRIARPLILASALEDIGILRAGDDASNAESAWQEALALFESSGASRESNRVKMRLRSIGVFPRDAAAPPSTDLTNRELEVLARVAAGLTTQQIAADLFISPHTVTSHVRHMYAKWGVNSRRALRSLFDGQAS</sequence>
<dbReference type="GO" id="GO:0005737">
    <property type="term" value="C:cytoplasm"/>
    <property type="evidence" value="ECO:0007669"/>
    <property type="project" value="TreeGrafter"/>
</dbReference>
<dbReference type="PANTHER" id="PTHR16305:SF35">
    <property type="entry name" value="TRANSCRIPTIONAL ACTIVATOR DOMAIN"/>
    <property type="match status" value="1"/>
</dbReference>
<name>A0A495IMD8_9MICO</name>
<gene>
    <name evidence="5" type="ORF">C8E83_3495</name>
</gene>
<dbReference type="GO" id="GO:0005524">
    <property type="term" value="F:ATP binding"/>
    <property type="evidence" value="ECO:0007669"/>
    <property type="project" value="UniProtKB-KW"/>
</dbReference>
<proteinExistence type="predicted"/>
<dbReference type="Proteomes" id="UP000280008">
    <property type="component" value="Unassembled WGS sequence"/>
</dbReference>
<protein>
    <submittedName>
        <fullName evidence="5">Putative ATPase</fullName>
    </submittedName>
</protein>
<evidence type="ECO:0000256" key="2">
    <source>
        <dbReference type="ARBA" id="ARBA00022840"/>
    </source>
</evidence>
<dbReference type="Gene3D" id="1.10.10.10">
    <property type="entry name" value="Winged helix-like DNA-binding domain superfamily/Winged helix DNA-binding domain"/>
    <property type="match status" value="1"/>
</dbReference>
<dbReference type="PANTHER" id="PTHR16305">
    <property type="entry name" value="TESTICULAR SOLUBLE ADENYLYL CYCLASE"/>
    <property type="match status" value="1"/>
</dbReference>
<dbReference type="GO" id="GO:0004016">
    <property type="term" value="F:adenylate cyclase activity"/>
    <property type="evidence" value="ECO:0007669"/>
    <property type="project" value="TreeGrafter"/>
</dbReference>
<dbReference type="SUPFAM" id="SSF46894">
    <property type="entry name" value="C-terminal effector domain of the bipartite response regulators"/>
    <property type="match status" value="1"/>
</dbReference>
<dbReference type="Pfam" id="PF00196">
    <property type="entry name" value="GerE"/>
    <property type="match status" value="1"/>
</dbReference>
<accession>A0A495IMD8</accession>
<evidence type="ECO:0000256" key="1">
    <source>
        <dbReference type="ARBA" id="ARBA00022741"/>
    </source>
</evidence>
<keyword evidence="6" id="KW-1185">Reference proteome</keyword>
<dbReference type="CDD" id="cd06170">
    <property type="entry name" value="LuxR_C_like"/>
    <property type="match status" value="1"/>
</dbReference>
<reference evidence="5 6" key="1">
    <citation type="submission" date="2018-10" db="EMBL/GenBank/DDBJ databases">
        <title>Sequencing the genomes of 1000 actinobacteria strains.</title>
        <authorList>
            <person name="Klenk H.-P."/>
        </authorList>
    </citation>
    <scope>NUCLEOTIDE SEQUENCE [LARGE SCALE GENOMIC DNA]</scope>
    <source>
        <strain evidence="5 6">DSM 17894</strain>
    </source>
</reference>
<dbReference type="InterPro" id="IPR016032">
    <property type="entry name" value="Sig_transdc_resp-reg_C-effctor"/>
</dbReference>
<evidence type="ECO:0000313" key="6">
    <source>
        <dbReference type="Proteomes" id="UP000280008"/>
    </source>
</evidence>
<dbReference type="GO" id="GO:0006355">
    <property type="term" value="P:regulation of DNA-templated transcription"/>
    <property type="evidence" value="ECO:0007669"/>
    <property type="project" value="InterPro"/>
</dbReference>
<dbReference type="InterPro" id="IPR000792">
    <property type="entry name" value="Tscrpt_reg_LuxR_C"/>
</dbReference>
<dbReference type="Pfam" id="PF13191">
    <property type="entry name" value="AAA_16"/>
    <property type="match status" value="1"/>
</dbReference>
<feature type="compositionally biased region" description="Polar residues" evidence="3">
    <location>
        <begin position="9"/>
        <end position="26"/>
    </location>
</feature>
<keyword evidence="2" id="KW-0067">ATP-binding</keyword>
<dbReference type="InterPro" id="IPR011990">
    <property type="entry name" value="TPR-like_helical_dom_sf"/>
</dbReference>
<dbReference type="InterPro" id="IPR036388">
    <property type="entry name" value="WH-like_DNA-bd_sf"/>
</dbReference>
<organism evidence="5 6">
    <name type="scientific">Frondihabitans australicus</name>
    <dbReference type="NCBI Taxonomy" id="386892"/>
    <lineage>
        <taxon>Bacteria</taxon>
        <taxon>Bacillati</taxon>
        <taxon>Actinomycetota</taxon>
        <taxon>Actinomycetes</taxon>
        <taxon>Micrococcales</taxon>
        <taxon>Microbacteriaceae</taxon>
        <taxon>Frondihabitans</taxon>
    </lineage>
</organism>
<evidence type="ECO:0000259" key="4">
    <source>
        <dbReference type="PROSITE" id="PS50043"/>
    </source>
</evidence>
<feature type="region of interest" description="Disordered" evidence="3">
    <location>
        <begin position="1"/>
        <end position="30"/>
    </location>
</feature>
<dbReference type="EMBL" id="RBKS01000001">
    <property type="protein sequence ID" value="RKR76326.1"/>
    <property type="molecule type" value="Genomic_DNA"/>
</dbReference>
<dbReference type="PROSITE" id="PS50043">
    <property type="entry name" value="HTH_LUXR_2"/>
    <property type="match status" value="1"/>
</dbReference>
<dbReference type="InterPro" id="IPR027417">
    <property type="entry name" value="P-loop_NTPase"/>
</dbReference>
<dbReference type="GO" id="GO:0003677">
    <property type="term" value="F:DNA binding"/>
    <property type="evidence" value="ECO:0007669"/>
    <property type="project" value="InterPro"/>
</dbReference>
<evidence type="ECO:0000313" key="5">
    <source>
        <dbReference type="EMBL" id="RKR76326.1"/>
    </source>
</evidence>
<dbReference type="SMART" id="SM00421">
    <property type="entry name" value="HTH_LUXR"/>
    <property type="match status" value="1"/>
</dbReference>
<evidence type="ECO:0000256" key="3">
    <source>
        <dbReference type="SAM" id="MobiDB-lite"/>
    </source>
</evidence>
<comment type="caution">
    <text evidence="5">The sequence shown here is derived from an EMBL/GenBank/DDBJ whole genome shotgun (WGS) entry which is preliminary data.</text>
</comment>
<dbReference type="PROSITE" id="PS00622">
    <property type="entry name" value="HTH_LUXR_1"/>
    <property type="match status" value="1"/>
</dbReference>